<proteinExistence type="predicted"/>
<accession>A0AAD5L538</accession>
<name>A0AAD5L538_PYTIN</name>
<comment type="caution">
    <text evidence="1">The sequence shown here is derived from an EMBL/GenBank/DDBJ whole genome shotgun (WGS) entry which is preliminary data.</text>
</comment>
<dbReference type="EMBL" id="JAKCXM010003042">
    <property type="protein sequence ID" value="KAJ0389826.1"/>
    <property type="molecule type" value="Genomic_DNA"/>
</dbReference>
<dbReference type="AlphaFoldDB" id="A0AAD5L538"/>
<protein>
    <submittedName>
        <fullName evidence="1">Uncharacterized protein</fullName>
    </submittedName>
</protein>
<evidence type="ECO:0000313" key="1">
    <source>
        <dbReference type="EMBL" id="KAJ0389826.1"/>
    </source>
</evidence>
<evidence type="ECO:0000313" key="2">
    <source>
        <dbReference type="Proteomes" id="UP001209570"/>
    </source>
</evidence>
<dbReference type="Proteomes" id="UP001209570">
    <property type="component" value="Unassembled WGS sequence"/>
</dbReference>
<sequence length="240" mass="26882">MHYLLVHSRGTMRAVTQITEKSKLTLARQQQSQPEILALLERFGRMLGDALTSQLREHIKGSKSSKSPKATLLTAAVWCLAEGAKLAEVIVFVSQFVGKWLEIVEAVVVSEAEHLRCIDVSDDRQSFETWNEQQQENGSVTRLELHACGDAVHWRPVDATSVEELKETSTLPRELLEDASTKLRVLDEFDTRDTSKRTVGWTSLRAEMVATLAQVATAFIRNELEQHTNTLARQLTSPSA</sequence>
<keyword evidence="2" id="KW-1185">Reference proteome</keyword>
<reference evidence="1" key="1">
    <citation type="submission" date="2021-12" db="EMBL/GenBank/DDBJ databases">
        <title>Prjna785345.</title>
        <authorList>
            <person name="Rujirawat T."/>
            <person name="Krajaejun T."/>
        </authorList>
    </citation>
    <scope>NUCLEOTIDE SEQUENCE</scope>
    <source>
        <strain evidence="1">Pi057C3</strain>
    </source>
</reference>
<organism evidence="1 2">
    <name type="scientific">Pythium insidiosum</name>
    <name type="common">Pythiosis disease agent</name>
    <dbReference type="NCBI Taxonomy" id="114742"/>
    <lineage>
        <taxon>Eukaryota</taxon>
        <taxon>Sar</taxon>
        <taxon>Stramenopiles</taxon>
        <taxon>Oomycota</taxon>
        <taxon>Peronosporomycetes</taxon>
        <taxon>Pythiales</taxon>
        <taxon>Pythiaceae</taxon>
        <taxon>Pythium</taxon>
    </lineage>
</organism>
<gene>
    <name evidence="1" type="ORF">P43SY_010370</name>
</gene>